<sequence length="438" mass="50089">METSLVIYATKQVFKKTYYAMSFYKESFGMQYSCLENMMFVDLTYVADTYPTRFIFYNSSYFLSSNHIIIMKAFFTRCGDSYFSRKAVIKGSTGTFTIYSFSTPCTVPLFSCVKNIQDLRFEKKLLGKPLFLKNQSVGGVVLLQIRMGSCRTAMHISNNLLMNHLFGFFIYWFWSNLLMMALSIFISAPKYSKAIFLYTLYGRHQDNFKFLKVHQCQKLSWLISMYSFTTEQMACTINAIFEGKISLDHTGPKGPLPEAVRIKIFSEDLLMKTKQAPQSWIGRYNKVIGGVYQDNTVYSQMKGLKTRSVINDGFYSLYSWILNKLDTTGPIFGKNNSVKLYLGMNHRISRFGSGLGLAIGKGVLKSGWEVINESNLGKSTNLACMKLIDFLVIWTDGGQRGCGLNWAIESKMIEMKEKKNQINNLLFFTHLGIPQHSP</sequence>
<dbReference type="AlphaFoldDB" id="A0A0L6UD93"/>
<comment type="caution">
    <text evidence="2">The sequence shown here is derived from an EMBL/GenBank/DDBJ whole genome shotgun (WGS) entry which is preliminary data.</text>
</comment>
<keyword evidence="3" id="KW-1185">Reference proteome</keyword>
<evidence type="ECO:0000313" key="3">
    <source>
        <dbReference type="Proteomes" id="UP000037035"/>
    </source>
</evidence>
<dbReference type="Proteomes" id="UP000037035">
    <property type="component" value="Unassembled WGS sequence"/>
</dbReference>
<reference evidence="2 3" key="1">
    <citation type="submission" date="2015-08" db="EMBL/GenBank/DDBJ databases">
        <title>Next Generation Sequencing and Analysis of the Genome of Puccinia sorghi L Schw, the Causal Agent of Maize Common Rust.</title>
        <authorList>
            <person name="Rochi L."/>
            <person name="Burguener G."/>
            <person name="Darino M."/>
            <person name="Turjanski A."/>
            <person name="Kreff E."/>
            <person name="Dieguez M.J."/>
            <person name="Sacco F."/>
        </authorList>
    </citation>
    <scope>NUCLEOTIDE SEQUENCE [LARGE SCALE GENOMIC DNA]</scope>
    <source>
        <strain evidence="2 3">RO10H11247</strain>
    </source>
</reference>
<feature type="transmembrane region" description="Helical" evidence="1">
    <location>
        <begin position="165"/>
        <end position="186"/>
    </location>
</feature>
<name>A0A0L6UD93_9BASI</name>
<dbReference type="VEuPathDB" id="FungiDB:VP01_721g2"/>
<organism evidence="2 3">
    <name type="scientific">Puccinia sorghi</name>
    <dbReference type="NCBI Taxonomy" id="27349"/>
    <lineage>
        <taxon>Eukaryota</taxon>
        <taxon>Fungi</taxon>
        <taxon>Dikarya</taxon>
        <taxon>Basidiomycota</taxon>
        <taxon>Pucciniomycotina</taxon>
        <taxon>Pucciniomycetes</taxon>
        <taxon>Pucciniales</taxon>
        <taxon>Pucciniaceae</taxon>
        <taxon>Puccinia</taxon>
    </lineage>
</organism>
<keyword evidence="1" id="KW-1133">Transmembrane helix</keyword>
<keyword evidence="1" id="KW-0472">Membrane</keyword>
<protein>
    <submittedName>
        <fullName evidence="2">Uncharacterized protein</fullName>
    </submittedName>
</protein>
<accession>A0A0L6UD93</accession>
<gene>
    <name evidence="2" type="ORF">VP01_721g2</name>
</gene>
<keyword evidence="1" id="KW-0812">Transmembrane</keyword>
<dbReference type="EMBL" id="LAVV01012628">
    <property type="protein sequence ID" value="KNZ46486.1"/>
    <property type="molecule type" value="Genomic_DNA"/>
</dbReference>
<evidence type="ECO:0000256" key="1">
    <source>
        <dbReference type="SAM" id="Phobius"/>
    </source>
</evidence>
<proteinExistence type="predicted"/>
<evidence type="ECO:0000313" key="2">
    <source>
        <dbReference type="EMBL" id="KNZ46486.1"/>
    </source>
</evidence>